<protein>
    <submittedName>
        <fullName evidence="1">Uncharacterized protein</fullName>
    </submittedName>
</protein>
<evidence type="ECO:0000313" key="1">
    <source>
        <dbReference type="EMBL" id="CAG7715568.1"/>
    </source>
</evidence>
<keyword evidence="2" id="KW-1185">Reference proteome</keyword>
<organism evidence="1 2">
    <name type="scientific">Allacma fusca</name>
    <dbReference type="NCBI Taxonomy" id="39272"/>
    <lineage>
        <taxon>Eukaryota</taxon>
        <taxon>Metazoa</taxon>
        <taxon>Ecdysozoa</taxon>
        <taxon>Arthropoda</taxon>
        <taxon>Hexapoda</taxon>
        <taxon>Collembola</taxon>
        <taxon>Symphypleona</taxon>
        <taxon>Sminthuridae</taxon>
        <taxon>Allacma</taxon>
    </lineage>
</organism>
<accession>A0A8J2JBS5</accession>
<name>A0A8J2JBS5_9HEXA</name>
<sequence length="112" mass="13342">MVPEESFSIRFKRPGKLSESDKVLKGELFSEKFAATMYSLVKSCLPAEITRMWERNRCRWKTSDEKSYFCDKGHFSQDCFQAPKMKLQDKRKLDKRRGFRSWVYFGISGKMF</sequence>
<gene>
    <name evidence="1" type="ORF">AFUS01_LOCUS5434</name>
</gene>
<comment type="caution">
    <text evidence="1">The sequence shown here is derived from an EMBL/GenBank/DDBJ whole genome shotgun (WGS) entry which is preliminary data.</text>
</comment>
<dbReference type="AlphaFoldDB" id="A0A8J2JBS5"/>
<dbReference type="EMBL" id="CAJVCH010034689">
    <property type="protein sequence ID" value="CAG7715568.1"/>
    <property type="molecule type" value="Genomic_DNA"/>
</dbReference>
<proteinExistence type="predicted"/>
<dbReference type="Proteomes" id="UP000708208">
    <property type="component" value="Unassembled WGS sequence"/>
</dbReference>
<evidence type="ECO:0000313" key="2">
    <source>
        <dbReference type="Proteomes" id="UP000708208"/>
    </source>
</evidence>
<reference evidence="1" key="1">
    <citation type="submission" date="2021-06" db="EMBL/GenBank/DDBJ databases">
        <authorList>
            <person name="Hodson N. C."/>
            <person name="Mongue J. A."/>
            <person name="Jaron S. K."/>
        </authorList>
    </citation>
    <scope>NUCLEOTIDE SEQUENCE</scope>
</reference>